<dbReference type="Proteomes" id="UP000663882">
    <property type="component" value="Unassembled WGS sequence"/>
</dbReference>
<protein>
    <recommendedName>
        <fullName evidence="7">Phospholipase A2-like central domain-containing protein</fullName>
    </recommendedName>
</protein>
<dbReference type="GO" id="GO:0050482">
    <property type="term" value="P:arachidonate secretion"/>
    <property type="evidence" value="ECO:0007669"/>
    <property type="project" value="InterPro"/>
</dbReference>
<keyword evidence="2" id="KW-0677">Repeat</keyword>
<dbReference type="SUPFAM" id="SSF48619">
    <property type="entry name" value="Phospholipase A2, PLA2"/>
    <property type="match status" value="1"/>
</dbReference>
<dbReference type="PANTHER" id="PTHR10680">
    <property type="entry name" value="PEPTIDYL-GLYCINE ALPHA-AMIDATING MONOOXYGENASE"/>
    <property type="match status" value="1"/>
</dbReference>
<keyword evidence="1 6" id="KW-0732">Signal</keyword>
<dbReference type="InterPro" id="IPR001258">
    <property type="entry name" value="NHL_repeat"/>
</dbReference>
<comment type="caution">
    <text evidence="8">The sequence shown here is derived from an EMBL/GenBank/DDBJ whole genome shotgun (WGS) entry which is preliminary data.</text>
</comment>
<dbReference type="PROSITE" id="PS51125">
    <property type="entry name" value="NHL"/>
    <property type="match status" value="3"/>
</dbReference>
<evidence type="ECO:0000256" key="5">
    <source>
        <dbReference type="RuleBase" id="RU003654"/>
    </source>
</evidence>
<dbReference type="GO" id="GO:0004623">
    <property type="term" value="F:phospholipase A2 activity"/>
    <property type="evidence" value="ECO:0007669"/>
    <property type="project" value="InterPro"/>
</dbReference>
<evidence type="ECO:0000256" key="1">
    <source>
        <dbReference type="ARBA" id="ARBA00022729"/>
    </source>
</evidence>
<dbReference type="InterPro" id="IPR036444">
    <property type="entry name" value="PLipase_A2_dom_sf"/>
</dbReference>
<dbReference type="AlphaFoldDB" id="A0A815J0F6"/>
<dbReference type="CDD" id="cd00125">
    <property type="entry name" value="PLA2c"/>
    <property type="match status" value="1"/>
</dbReference>
<feature type="repeat" description="NHL" evidence="4">
    <location>
        <begin position="391"/>
        <end position="427"/>
    </location>
</feature>
<dbReference type="GO" id="GO:0006644">
    <property type="term" value="P:phospholipid metabolic process"/>
    <property type="evidence" value="ECO:0007669"/>
    <property type="project" value="InterPro"/>
</dbReference>
<dbReference type="CDD" id="cd05819">
    <property type="entry name" value="NHL"/>
    <property type="match status" value="1"/>
</dbReference>
<sequence length="482" mass="53872">MLCFYFLILISFIEANSLSFSGQRPYGSMIFYTTGRAPTDYENYGCWCRTGSRPDKYVDEVDLCCKFRFNCYDLAMKSPKCNGILTEYSVQLGKSVVCIDNNQTCDYATCMCDKKAAECFGANLNKINDNFFNLSKKECRYEKENTTTPGVCDKAKWNSNGITVARANALWGVFVDDNSNVYVTDSDLNTKRVLKWAPNATTGMQVADCRRESQSGPVYRENFGDPTAVFVDNIGNLYITSSLGLYQQSVMNPCPPCGFKNVVSRYGYTVEKWSIGATKGITLAKFPNSGNNNRHGDSYGLYVDRDDNIYLSDQFYHYVFKFSPNQQNYSEIVAGDRNGKGNGSHQLNEPKQIYVDSSYNIYIADSQNHRIQKWAPGAKQGITVAGGNGQGSEPNQLNTPTGVWLDSYGNIYVCDSNNQRIQKWSVNANVGITVAGDYGKGSNPLQLKDPQSITLDSYGNIYVADTYNKRVQKYILESPTSC</sequence>
<dbReference type="GO" id="GO:0005576">
    <property type="term" value="C:extracellular region"/>
    <property type="evidence" value="ECO:0007669"/>
    <property type="project" value="TreeGrafter"/>
</dbReference>
<evidence type="ECO:0000259" key="7">
    <source>
        <dbReference type="SMART" id="SM00085"/>
    </source>
</evidence>
<gene>
    <name evidence="8" type="ORF">RFH988_LOCUS33479</name>
</gene>
<reference evidence="8" key="1">
    <citation type="submission" date="2021-02" db="EMBL/GenBank/DDBJ databases">
        <authorList>
            <person name="Nowell W R."/>
        </authorList>
    </citation>
    <scope>NUCLEOTIDE SEQUENCE</scope>
</reference>
<name>A0A815J0F6_9BILA</name>
<feature type="chain" id="PRO_5033057248" description="Phospholipase A2-like central domain-containing protein" evidence="6">
    <location>
        <begin position="16"/>
        <end position="482"/>
    </location>
</feature>
<dbReference type="EMBL" id="CAJNOO010004237">
    <property type="protein sequence ID" value="CAF1373789.1"/>
    <property type="molecule type" value="Genomic_DNA"/>
</dbReference>
<dbReference type="SUPFAM" id="SSF101898">
    <property type="entry name" value="NHL repeat"/>
    <property type="match status" value="2"/>
</dbReference>
<dbReference type="InterPro" id="IPR011042">
    <property type="entry name" value="6-blade_b-propeller_TolB-like"/>
</dbReference>
<evidence type="ECO:0000256" key="3">
    <source>
        <dbReference type="ARBA" id="ARBA00023180"/>
    </source>
</evidence>
<dbReference type="Pfam" id="PF00068">
    <property type="entry name" value="Phospholip_A2_1"/>
    <property type="match status" value="1"/>
</dbReference>
<evidence type="ECO:0000256" key="4">
    <source>
        <dbReference type="PROSITE-ProRule" id="PRU00504"/>
    </source>
</evidence>
<organism evidence="8 9">
    <name type="scientific">Rotaria sordida</name>
    <dbReference type="NCBI Taxonomy" id="392033"/>
    <lineage>
        <taxon>Eukaryota</taxon>
        <taxon>Metazoa</taxon>
        <taxon>Spiralia</taxon>
        <taxon>Gnathifera</taxon>
        <taxon>Rotifera</taxon>
        <taxon>Eurotatoria</taxon>
        <taxon>Bdelloidea</taxon>
        <taxon>Philodinida</taxon>
        <taxon>Philodinidae</taxon>
        <taxon>Rotaria</taxon>
    </lineage>
</organism>
<feature type="repeat" description="NHL" evidence="4">
    <location>
        <begin position="340"/>
        <end position="377"/>
    </location>
</feature>
<dbReference type="Gene3D" id="2.120.10.30">
    <property type="entry name" value="TolB, C-terminal domain"/>
    <property type="match status" value="3"/>
</dbReference>
<evidence type="ECO:0000256" key="6">
    <source>
        <dbReference type="SAM" id="SignalP"/>
    </source>
</evidence>
<evidence type="ECO:0000313" key="8">
    <source>
        <dbReference type="EMBL" id="CAF1373789.1"/>
    </source>
</evidence>
<feature type="signal peptide" evidence="6">
    <location>
        <begin position="1"/>
        <end position="15"/>
    </location>
</feature>
<dbReference type="OrthoDB" id="5841574at2759"/>
<dbReference type="SMART" id="SM00085">
    <property type="entry name" value="PA2c"/>
    <property type="match status" value="1"/>
</dbReference>
<dbReference type="Pfam" id="PF01436">
    <property type="entry name" value="NHL"/>
    <property type="match status" value="2"/>
</dbReference>
<dbReference type="InterPro" id="IPR016090">
    <property type="entry name" value="PLA2-like_dom"/>
</dbReference>
<evidence type="ECO:0000313" key="9">
    <source>
        <dbReference type="Proteomes" id="UP000663882"/>
    </source>
</evidence>
<evidence type="ECO:0000256" key="2">
    <source>
        <dbReference type="ARBA" id="ARBA00022737"/>
    </source>
</evidence>
<accession>A0A815J0F6</accession>
<comment type="similarity">
    <text evidence="5">Belongs to the phospholipase A2 family.</text>
</comment>
<dbReference type="PANTHER" id="PTHR10680:SF28">
    <property type="entry name" value="SMP-30_GLUCONOLACTONASE_LRE-LIKE REGION DOMAIN-CONTAINING PROTEIN"/>
    <property type="match status" value="1"/>
</dbReference>
<feature type="repeat" description="NHL" evidence="4">
    <location>
        <begin position="440"/>
        <end position="477"/>
    </location>
</feature>
<proteinExistence type="inferred from homology"/>
<keyword evidence="3" id="KW-0325">Glycoprotein</keyword>
<feature type="domain" description="Phospholipase A2-like central" evidence="7">
    <location>
        <begin position="27"/>
        <end position="140"/>
    </location>
</feature>
<dbReference type="Gene3D" id="1.20.90.10">
    <property type="entry name" value="Phospholipase A2 domain"/>
    <property type="match status" value="1"/>
</dbReference>